<dbReference type="InterPro" id="IPR008502">
    <property type="entry name" value="Prolamin-like"/>
</dbReference>
<dbReference type="GO" id="GO:0031982">
    <property type="term" value="C:vesicle"/>
    <property type="evidence" value="ECO:0007669"/>
    <property type="project" value="TreeGrafter"/>
</dbReference>
<comment type="caution">
    <text evidence="3">The sequence shown here is derived from an EMBL/GenBank/DDBJ whole genome shotgun (WGS) entry which is preliminary data.</text>
</comment>
<dbReference type="GO" id="GO:2000008">
    <property type="term" value="P:regulation of protein localization to cell surface"/>
    <property type="evidence" value="ECO:0007669"/>
    <property type="project" value="TreeGrafter"/>
</dbReference>
<name>A0AAD7LGD7_QUISA</name>
<proteinExistence type="predicted"/>
<organism evidence="3 4">
    <name type="scientific">Quillaja saponaria</name>
    <name type="common">Soap bark tree</name>
    <dbReference type="NCBI Taxonomy" id="32244"/>
    <lineage>
        <taxon>Eukaryota</taxon>
        <taxon>Viridiplantae</taxon>
        <taxon>Streptophyta</taxon>
        <taxon>Embryophyta</taxon>
        <taxon>Tracheophyta</taxon>
        <taxon>Spermatophyta</taxon>
        <taxon>Magnoliopsida</taxon>
        <taxon>eudicotyledons</taxon>
        <taxon>Gunneridae</taxon>
        <taxon>Pentapetalae</taxon>
        <taxon>rosids</taxon>
        <taxon>fabids</taxon>
        <taxon>Fabales</taxon>
        <taxon>Quillajaceae</taxon>
        <taxon>Quillaja</taxon>
    </lineage>
</organism>
<dbReference type="GO" id="GO:0005576">
    <property type="term" value="C:extracellular region"/>
    <property type="evidence" value="ECO:0007669"/>
    <property type="project" value="TreeGrafter"/>
</dbReference>
<evidence type="ECO:0000313" key="3">
    <source>
        <dbReference type="EMBL" id="KAJ7957714.1"/>
    </source>
</evidence>
<sequence length="205" mass="22500">MAMLYKRGLAMQPSTPEIIPFPRLGQTHQCWSSLTNIQGCVMEIYGSLFGGQFSVISPPCRKAITEINDNCWPKLFPYNTFFPPLLKSTCVQSGGTLKAIRQSGLSSIVFAGRFPFQTEGNTDEIQQCLSPPTNIHGCMLEIYGSLMNGRISNLAPSCCHSISQISDNCRPKLFPFNPYVPLPLKKACDNPECDLSSLAVTDASP</sequence>
<gene>
    <name evidence="3" type="ORF">O6P43_023980</name>
</gene>
<feature type="domain" description="Prolamin-like" evidence="2">
    <location>
        <begin position="127"/>
        <end position="179"/>
    </location>
</feature>
<keyword evidence="4" id="KW-1185">Reference proteome</keyword>
<dbReference type="EMBL" id="JARAOO010000009">
    <property type="protein sequence ID" value="KAJ7957714.1"/>
    <property type="molecule type" value="Genomic_DNA"/>
</dbReference>
<feature type="domain" description="Prolamin-like" evidence="2">
    <location>
        <begin position="29"/>
        <end position="90"/>
    </location>
</feature>
<protein>
    <submittedName>
        <fullName evidence="3">ECA1 gametogenesis related family protein</fullName>
    </submittedName>
</protein>
<dbReference type="AlphaFoldDB" id="A0AAD7LGD7"/>
<reference evidence="3" key="1">
    <citation type="journal article" date="2023" name="Science">
        <title>Elucidation of the pathway for biosynthesis of saponin adjuvants from the soapbark tree.</title>
        <authorList>
            <person name="Reed J."/>
            <person name="Orme A."/>
            <person name="El-Demerdash A."/>
            <person name="Owen C."/>
            <person name="Martin L.B.B."/>
            <person name="Misra R.C."/>
            <person name="Kikuchi S."/>
            <person name="Rejzek M."/>
            <person name="Martin A.C."/>
            <person name="Harkess A."/>
            <person name="Leebens-Mack J."/>
            <person name="Louveau T."/>
            <person name="Stephenson M.J."/>
            <person name="Osbourn A."/>
        </authorList>
    </citation>
    <scope>NUCLEOTIDE SEQUENCE</scope>
    <source>
        <strain evidence="3">S10</strain>
    </source>
</reference>
<keyword evidence="1" id="KW-0732">Signal</keyword>
<evidence type="ECO:0000256" key="1">
    <source>
        <dbReference type="ARBA" id="ARBA00022729"/>
    </source>
</evidence>
<dbReference type="GO" id="GO:0080155">
    <property type="term" value="P:regulation of double fertilization forming a zygote and endosperm"/>
    <property type="evidence" value="ECO:0007669"/>
    <property type="project" value="TreeGrafter"/>
</dbReference>
<dbReference type="Pfam" id="PF05617">
    <property type="entry name" value="Prolamin_like"/>
    <property type="match status" value="2"/>
</dbReference>
<dbReference type="KEGG" id="qsa:O6P43_023980"/>
<dbReference type="GO" id="GO:0009567">
    <property type="term" value="P:double fertilization forming a zygote and endosperm"/>
    <property type="evidence" value="ECO:0007669"/>
    <property type="project" value="TreeGrafter"/>
</dbReference>
<dbReference type="PANTHER" id="PTHR31181:SF67">
    <property type="entry name" value="PROLAMIN-LIKE PROTEIN (DUF1278)"/>
    <property type="match status" value="1"/>
</dbReference>
<dbReference type="PANTHER" id="PTHR31181">
    <property type="entry name" value="EGG CELL-SECRETED PROTEIN 1.4"/>
    <property type="match status" value="1"/>
</dbReference>
<dbReference type="Proteomes" id="UP001163823">
    <property type="component" value="Chromosome 9"/>
</dbReference>
<accession>A0AAD7LGD7</accession>
<evidence type="ECO:0000259" key="2">
    <source>
        <dbReference type="Pfam" id="PF05617"/>
    </source>
</evidence>
<evidence type="ECO:0000313" key="4">
    <source>
        <dbReference type="Proteomes" id="UP001163823"/>
    </source>
</evidence>